<evidence type="ECO:0000313" key="1">
    <source>
        <dbReference type="EMBL" id="KAG7300772.1"/>
    </source>
</evidence>
<keyword evidence="2" id="KW-1185">Reference proteome</keyword>
<proteinExistence type="predicted"/>
<dbReference type="EMBL" id="JAHIBW010000020">
    <property type="protein sequence ID" value="KAG7300772.1"/>
    <property type="molecule type" value="Genomic_DNA"/>
</dbReference>
<gene>
    <name evidence="1" type="ORF">JYU34_015101</name>
</gene>
<accession>A0ABQ7Q6A8</accession>
<reference evidence="1 2" key="1">
    <citation type="submission" date="2021-06" db="EMBL/GenBank/DDBJ databases">
        <title>A haploid diamondback moth (Plutella xylostella L.) genome assembly resolves 31 chromosomes and identifies a diamide resistance mutation.</title>
        <authorList>
            <person name="Ward C.M."/>
            <person name="Perry K.D."/>
            <person name="Baker G."/>
            <person name="Powis K."/>
            <person name="Heckel D.G."/>
            <person name="Baxter S.W."/>
        </authorList>
    </citation>
    <scope>NUCLEOTIDE SEQUENCE [LARGE SCALE GENOMIC DNA]</scope>
    <source>
        <strain evidence="1 2">LV</strain>
        <tissue evidence="1">Single pupa</tissue>
    </source>
</reference>
<sequence>MPSAPGDLKGRNEEIAHLTFSLFITAAAMESASLEEFIIGHVWKHPPAYHQVPRLTVSDCDIWNGLGPY</sequence>
<name>A0ABQ7Q6A8_PLUXY</name>
<evidence type="ECO:0000313" key="2">
    <source>
        <dbReference type="Proteomes" id="UP000823941"/>
    </source>
</evidence>
<protein>
    <submittedName>
        <fullName evidence="1">Uncharacterized protein</fullName>
    </submittedName>
</protein>
<dbReference type="Proteomes" id="UP000823941">
    <property type="component" value="Chromosome 20"/>
</dbReference>
<organism evidence="1 2">
    <name type="scientific">Plutella xylostella</name>
    <name type="common">Diamondback moth</name>
    <name type="synonym">Plutella maculipennis</name>
    <dbReference type="NCBI Taxonomy" id="51655"/>
    <lineage>
        <taxon>Eukaryota</taxon>
        <taxon>Metazoa</taxon>
        <taxon>Ecdysozoa</taxon>
        <taxon>Arthropoda</taxon>
        <taxon>Hexapoda</taxon>
        <taxon>Insecta</taxon>
        <taxon>Pterygota</taxon>
        <taxon>Neoptera</taxon>
        <taxon>Endopterygota</taxon>
        <taxon>Lepidoptera</taxon>
        <taxon>Glossata</taxon>
        <taxon>Ditrysia</taxon>
        <taxon>Yponomeutoidea</taxon>
        <taxon>Plutellidae</taxon>
        <taxon>Plutella</taxon>
    </lineage>
</organism>
<comment type="caution">
    <text evidence="1">The sequence shown here is derived from an EMBL/GenBank/DDBJ whole genome shotgun (WGS) entry which is preliminary data.</text>
</comment>